<accession>A0A378NMS6</accession>
<dbReference type="RefSeq" id="WP_020824163.1">
    <property type="nucleotide sequence ID" value="NZ_CP017484.1"/>
</dbReference>
<protein>
    <submittedName>
        <fullName evidence="2">Predicted membrane protein</fullName>
    </submittedName>
</protein>
<keyword evidence="1" id="KW-0472">Membrane</keyword>
<gene>
    <name evidence="2" type="ORF">NCTC9380_02569</name>
</gene>
<keyword evidence="1" id="KW-1133">Transmembrane helix</keyword>
<evidence type="ECO:0000313" key="3">
    <source>
        <dbReference type="Proteomes" id="UP000254031"/>
    </source>
</evidence>
<sequence>MRALIHTFRSTTLDITILRLSVCLIFFTFGMTKWFDFEVEILKPMISPTWLNFLYEWLGYHGTSYFLGVVEGIAYIALAVGYWKPRWGIIGSMTVLLVSSVTLSLLLQLGFNSFIFKDILLIGAGLVLLKYDLNRLYPHE</sequence>
<keyword evidence="1" id="KW-0812">Transmembrane</keyword>
<proteinExistence type="predicted"/>
<dbReference type="InterPro" id="IPR007339">
    <property type="entry name" value="RclC-like"/>
</dbReference>
<name>A0A378NMS6_MANHA</name>
<dbReference type="Pfam" id="PF04224">
    <property type="entry name" value="DUF417"/>
    <property type="match status" value="1"/>
</dbReference>
<dbReference type="EMBL" id="UGPL01000006">
    <property type="protein sequence ID" value="STY67218.1"/>
    <property type="molecule type" value="Genomic_DNA"/>
</dbReference>
<dbReference type="AlphaFoldDB" id="A0A378NMS6"/>
<feature type="transmembrane region" description="Helical" evidence="1">
    <location>
        <begin position="12"/>
        <end position="35"/>
    </location>
</feature>
<feature type="transmembrane region" description="Helical" evidence="1">
    <location>
        <begin position="87"/>
        <end position="108"/>
    </location>
</feature>
<reference evidence="2 3" key="1">
    <citation type="submission" date="2018-06" db="EMBL/GenBank/DDBJ databases">
        <authorList>
            <consortium name="Pathogen Informatics"/>
            <person name="Doyle S."/>
        </authorList>
    </citation>
    <scope>NUCLEOTIDE SEQUENCE [LARGE SCALE GENOMIC DNA]</scope>
    <source>
        <strain evidence="2 3">NCTC9380</strain>
    </source>
</reference>
<feature type="transmembrane region" description="Helical" evidence="1">
    <location>
        <begin position="57"/>
        <end position="80"/>
    </location>
</feature>
<evidence type="ECO:0000256" key="1">
    <source>
        <dbReference type="SAM" id="Phobius"/>
    </source>
</evidence>
<dbReference type="Proteomes" id="UP000254031">
    <property type="component" value="Unassembled WGS sequence"/>
</dbReference>
<evidence type="ECO:0000313" key="2">
    <source>
        <dbReference type="EMBL" id="STY67218.1"/>
    </source>
</evidence>
<organism evidence="2 3">
    <name type="scientific">Mannheimia haemolytica</name>
    <name type="common">Pasteurella haemolytica</name>
    <dbReference type="NCBI Taxonomy" id="75985"/>
    <lineage>
        <taxon>Bacteria</taxon>
        <taxon>Pseudomonadati</taxon>
        <taxon>Pseudomonadota</taxon>
        <taxon>Gammaproteobacteria</taxon>
        <taxon>Pasteurellales</taxon>
        <taxon>Pasteurellaceae</taxon>
        <taxon>Mannheimia</taxon>
    </lineage>
</organism>